<keyword evidence="2" id="KW-1185">Reference proteome</keyword>
<feature type="non-terminal residue" evidence="1">
    <location>
        <position position="158"/>
    </location>
</feature>
<organism evidence="1 2">
    <name type="scientific">Allacma fusca</name>
    <dbReference type="NCBI Taxonomy" id="39272"/>
    <lineage>
        <taxon>Eukaryota</taxon>
        <taxon>Metazoa</taxon>
        <taxon>Ecdysozoa</taxon>
        <taxon>Arthropoda</taxon>
        <taxon>Hexapoda</taxon>
        <taxon>Collembola</taxon>
        <taxon>Symphypleona</taxon>
        <taxon>Sminthuridae</taxon>
        <taxon>Allacma</taxon>
    </lineage>
</organism>
<dbReference type="AlphaFoldDB" id="A0A8J2PHS1"/>
<protein>
    <submittedName>
        <fullName evidence="1">Uncharacterized protein</fullName>
    </submittedName>
</protein>
<dbReference type="EMBL" id="CAJVCH010352876">
    <property type="protein sequence ID" value="CAG7815800.1"/>
    <property type="molecule type" value="Genomic_DNA"/>
</dbReference>
<reference evidence="1" key="1">
    <citation type="submission" date="2021-06" db="EMBL/GenBank/DDBJ databases">
        <authorList>
            <person name="Hodson N. C."/>
            <person name="Mongue J. A."/>
            <person name="Jaron S. K."/>
        </authorList>
    </citation>
    <scope>NUCLEOTIDE SEQUENCE</scope>
</reference>
<name>A0A8J2PHS1_9HEXA</name>
<feature type="non-terminal residue" evidence="1">
    <location>
        <position position="1"/>
    </location>
</feature>
<proteinExistence type="predicted"/>
<sequence>MPCMLNRKIWPYCEFYYQLESERNSLELLGLLTLDTNASAKLLKKSLVLAEAQSRTFLKCQNSIPELLAKGPEAKHVFITTSEDFDYNWDMIYTEMNRHSGEKTRLGHNRKVEEGFLSGFEGYSITGGLDKYHHWVPDRMKQILSSGIYNLWRKWNQI</sequence>
<evidence type="ECO:0000313" key="1">
    <source>
        <dbReference type="EMBL" id="CAG7815800.1"/>
    </source>
</evidence>
<comment type="caution">
    <text evidence="1">The sequence shown here is derived from an EMBL/GenBank/DDBJ whole genome shotgun (WGS) entry which is preliminary data.</text>
</comment>
<accession>A0A8J2PHS1</accession>
<evidence type="ECO:0000313" key="2">
    <source>
        <dbReference type="Proteomes" id="UP000708208"/>
    </source>
</evidence>
<gene>
    <name evidence="1" type="ORF">AFUS01_LOCUS26454</name>
</gene>
<dbReference type="Proteomes" id="UP000708208">
    <property type="component" value="Unassembled WGS sequence"/>
</dbReference>